<feature type="domain" description="Phospholipid/glycerol acyltransferase" evidence="1">
    <location>
        <begin position="48"/>
        <end position="167"/>
    </location>
</feature>
<comment type="caution">
    <text evidence="2">The sequence shown here is derived from an EMBL/GenBank/DDBJ whole genome shotgun (WGS) entry which is preliminary data.</text>
</comment>
<name>A0ABT7PM10_9BACT</name>
<reference evidence="2 3" key="1">
    <citation type="submission" date="2023-06" db="EMBL/GenBank/DDBJ databases">
        <title>Roseiconus lacunae JC819 isolated from Gulf of Mannar region, Tamil Nadu.</title>
        <authorList>
            <person name="Pk S."/>
            <person name="Ch S."/>
            <person name="Ch V.R."/>
        </authorList>
    </citation>
    <scope>NUCLEOTIDE SEQUENCE [LARGE SCALE GENOMIC DNA]</scope>
    <source>
        <strain evidence="2 3">JC819</strain>
    </source>
</reference>
<dbReference type="InterPro" id="IPR002123">
    <property type="entry name" value="Plipid/glycerol_acylTrfase"/>
</dbReference>
<proteinExistence type="predicted"/>
<evidence type="ECO:0000313" key="3">
    <source>
        <dbReference type="Proteomes" id="UP001239462"/>
    </source>
</evidence>
<dbReference type="EMBL" id="JASZZN010000012">
    <property type="protein sequence ID" value="MDM4017191.1"/>
    <property type="molecule type" value="Genomic_DNA"/>
</dbReference>
<gene>
    <name evidence="2" type="ORF">QTN89_17225</name>
</gene>
<protein>
    <submittedName>
        <fullName evidence="2">Lysophospholipid acyltransferase family protein</fullName>
    </submittedName>
</protein>
<dbReference type="Pfam" id="PF01553">
    <property type="entry name" value="Acyltransferase"/>
    <property type="match status" value="1"/>
</dbReference>
<dbReference type="SUPFAM" id="SSF69593">
    <property type="entry name" value="Glycerol-3-phosphate (1)-acyltransferase"/>
    <property type="match status" value="1"/>
</dbReference>
<dbReference type="Proteomes" id="UP001239462">
    <property type="component" value="Unassembled WGS sequence"/>
</dbReference>
<dbReference type="RefSeq" id="WP_230778352.1">
    <property type="nucleotide sequence ID" value="NZ_CP141221.1"/>
</dbReference>
<evidence type="ECO:0000313" key="2">
    <source>
        <dbReference type="EMBL" id="MDM4017191.1"/>
    </source>
</evidence>
<accession>A0ABT7PM10</accession>
<dbReference type="CDD" id="cd06551">
    <property type="entry name" value="LPLAT"/>
    <property type="match status" value="1"/>
</dbReference>
<evidence type="ECO:0000259" key="1">
    <source>
        <dbReference type="Pfam" id="PF01553"/>
    </source>
</evidence>
<dbReference type="GO" id="GO:0016746">
    <property type="term" value="F:acyltransferase activity"/>
    <property type="evidence" value="ECO:0007669"/>
    <property type="project" value="UniProtKB-KW"/>
</dbReference>
<sequence length="284" mass="31952">MIEPSEDLTPDVTPSASLSKPSPGWFLAGFQRFLRRYLRRHFHAVAVTTVGRERIAAIGNRPLIVYANHPSWWDPLIAHFLNETLLSPRHFFAPIDAQALQKYKVFEKLGFYGVQMSSKSGVVDFLNHSSAILDRHDAALWITPEGRFADARDHSVPLMPGLAHLCHKNATRGGDRQPVLALPLALEYVFWDERLPVCLANPGQLIDAASHSDWRKDDWKEVLQSRLRDAQAELADAAIARSSQPFENLLAGRRGAGWLYDGCRKLKAKLTGKPFEATHGEQFR</sequence>
<keyword evidence="3" id="KW-1185">Reference proteome</keyword>
<keyword evidence="2" id="KW-0808">Transferase</keyword>
<keyword evidence="2" id="KW-0012">Acyltransferase</keyword>
<organism evidence="2 3">
    <name type="scientific">Roseiconus lacunae</name>
    <dbReference type="NCBI Taxonomy" id="2605694"/>
    <lineage>
        <taxon>Bacteria</taxon>
        <taxon>Pseudomonadati</taxon>
        <taxon>Planctomycetota</taxon>
        <taxon>Planctomycetia</taxon>
        <taxon>Pirellulales</taxon>
        <taxon>Pirellulaceae</taxon>
        <taxon>Roseiconus</taxon>
    </lineage>
</organism>